<gene>
    <name evidence="1" type="ORF">SPSYN_00986</name>
</gene>
<evidence type="ECO:0000313" key="2">
    <source>
        <dbReference type="Proteomes" id="UP000798488"/>
    </source>
</evidence>
<dbReference type="Proteomes" id="UP000798488">
    <property type="component" value="Unassembled WGS sequence"/>
</dbReference>
<evidence type="ECO:0008006" key="3">
    <source>
        <dbReference type="Google" id="ProtNLM"/>
    </source>
</evidence>
<organism evidence="1 2">
    <name type="scientific">Sporotomaculum syntrophicum</name>
    <dbReference type="NCBI Taxonomy" id="182264"/>
    <lineage>
        <taxon>Bacteria</taxon>
        <taxon>Bacillati</taxon>
        <taxon>Bacillota</taxon>
        <taxon>Clostridia</taxon>
        <taxon>Eubacteriales</taxon>
        <taxon>Desulfallaceae</taxon>
        <taxon>Sporotomaculum</taxon>
    </lineage>
</organism>
<reference evidence="1" key="1">
    <citation type="submission" date="2016-02" db="EMBL/GenBank/DDBJ databases">
        <title>Draft Genome Sequence of Sporotomaculum syntrophicum Strain FB, a Syntrophic Benzoate Degrader.</title>
        <authorList>
            <person name="Nobu M.K."/>
            <person name="Narihiro T."/>
            <person name="Qiu Y.-L."/>
            <person name="Ohashi A."/>
            <person name="Liu W.-T."/>
            <person name="Yuji S."/>
        </authorList>
    </citation>
    <scope>NUCLEOTIDE SEQUENCE</scope>
    <source>
        <strain evidence="1">FB</strain>
    </source>
</reference>
<protein>
    <recommendedName>
        <fullName evidence="3">Glutaredoxin domain-containing protein</fullName>
    </recommendedName>
</protein>
<sequence>MKDEALELAGKLQYAFGDNVETSFVDVSTDEMSNYPEIEKILNRVKLPLTVINGEPRFHGGLGVEMIVEAIKDLSA</sequence>
<comment type="caution">
    <text evidence="1">The sequence shown here is derived from an EMBL/GenBank/DDBJ whole genome shotgun (WGS) entry which is preliminary data.</text>
</comment>
<keyword evidence="2" id="KW-1185">Reference proteome</keyword>
<proteinExistence type="predicted"/>
<accession>A0A9D2WTB2</accession>
<dbReference type="RefSeq" id="WP_161821354.1">
    <property type="nucleotide sequence ID" value="NZ_LSRS01000002.1"/>
</dbReference>
<dbReference type="AlphaFoldDB" id="A0A9D2WTB2"/>
<dbReference type="OrthoDB" id="1808585at2"/>
<evidence type="ECO:0000313" key="1">
    <source>
        <dbReference type="EMBL" id="KAF1086242.1"/>
    </source>
</evidence>
<dbReference type="EMBL" id="LSRS01000002">
    <property type="protein sequence ID" value="KAF1086242.1"/>
    <property type="molecule type" value="Genomic_DNA"/>
</dbReference>
<name>A0A9D2WTB2_9FIRM</name>